<dbReference type="STRING" id="1821621.A8C75_12965"/>
<gene>
    <name evidence="1" type="ORF">A8C75_12965</name>
</gene>
<reference evidence="1 2" key="2">
    <citation type="journal article" date="2018" name="Int. J. Syst. Evol. Microbiol.">
        <title>Marinobacterium aestuarii sp. nov., a benzene-degrading marine bacterium isolated from estuary sediment.</title>
        <authorList>
            <person name="Bae S.S."/>
            <person name="Jung J."/>
            <person name="Chung D."/>
            <person name="Baek K."/>
        </authorList>
    </citation>
    <scope>NUCLEOTIDE SEQUENCE [LARGE SCALE GENOMIC DNA]</scope>
    <source>
        <strain evidence="1 2">ST58-10</strain>
    </source>
</reference>
<dbReference type="Proteomes" id="UP000078070">
    <property type="component" value="Chromosome"/>
</dbReference>
<dbReference type="EMBL" id="CP015839">
    <property type="protein sequence ID" value="ANG63293.1"/>
    <property type="molecule type" value="Genomic_DNA"/>
</dbReference>
<dbReference type="RefSeq" id="WP_067383019.1">
    <property type="nucleotide sequence ID" value="NZ_CP015839.1"/>
</dbReference>
<dbReference type="AlphaFoldDB" id="A0A1A9F0L8"/>
<reference evidence="2" key="1">
    <citation type="submission" date="2016-05" db="EMBL/GenBank/DDBJ databases">
        <authorList>
            <person name="Baek K."/>
            <person name="Yang S.-J."/>
        </authorList>
    </citation>
    <scope>NUCLEOTIDE SEQUENCE [LARGE SCALE GENOMIC DNA]</scope>
    <source>
        <strain evidence="2">ST58-10</strain>
    </source>
</reference>
<organism evidence="1 2">
    <name type="scientific">Marinobacterium aestuarii</name>
    <dbReference type="NCBI Taxonomy" id="1821621"/>
    <lineage>
        <taxon>Bacteria</taxon>
        <taxon>Pseudomonadati</taxon>
        <taxon>Pseudomonadota</taxon>
        <taxon>Gammaproteobacteria</taxon>
        <taxon>Oceanospirillales</taxon>
        <taxon>Oceanospirillaceae</taxon>
        <taxon>Marinobacterium</taxon>
    </lineage>
</organism>
<accession>A0A1A9F0L8</accession>
<protein>
    <submittedName>
        <fullName evidence="1">Uncharacterized protein</fullName>
    </submittedName>
</protein>
<keyword evidence="2" id="KW-1185">Reference proteome</keyword>
<dbReference type="KEGG" id="mars:A8C75_12965"/>
<dbReference type="OrthoDB" id="6370236at2"/>
<name>A0A1A9F0L8_9GAMM</name>
<evidence type="ECO:0000313" key="1">
    <source>
        <dbReference type="EMBL" id="ANG63293.1"/>
    </source>
</evidence>
<evidence type="ECO:0000313" key="2">
    <source>
        <dbReference type="Proteomes" id="UP000078070"/>
    </source>
</evidence>
<sequence length="81" mass="8900">MKDALLEIVMLETGEIVVRRSSEQDEPLLTLSFSDELSSKLGDERINIAKIMLSAGVQLVAEAGARQREAEADVLRPPVIH</sequence>
<proteinExistence type="predicted"/>